<dbReference type="Proteomes" id="UP000887565">
    <property type="component" value="Unplaced"/>
</dbReference>
<name>A0A915JE46_ROMCU</name>
<dbReference type="WBParaSite" id="nRc.2.0.1.t24756-RA">
    <property type="protein sequence ID" value="nRc.2.0.1.t24756-RA"/>
    <property type="gene ID" value="nRc.2.0.1.g24756"/>
</dbReference>
<dbReference type="AlphaFoldDB" id="A0A915JE46"/>
<accession>A0A915JE46</accession>
<reference evidence="2" key="1">
    <citation type="submission" date="2022-11" db="UniProtKB">
        <authorList>
            <consortium name="WormBaseParasite"/>
        </authorList>
    </citation>
    <scope>IDENTIFICATION</scope>
</reference>
<protein>
    <submittedName>
        <fullName evidence="2">Uncharacterized protein</fullName>
    </submittedName>
</protein>
<sequence length="108" mass="12160">MDYEQTKSPLRFTFAGLASMANPPPFKSDNFCLTVFNCTISAPRLLSSLIKVTLSSKVIPDGGQGYCCRTGAIKRLLYGNIQHFVFRTRLFSLSPDRDRYTCPDIGQW</sequence>
<organism evidence="1 2">
    <name type="scientific">Romanomermis culicivorax</name>
    <name type="common">Nematode worm</name>
    <dbReference type="NCBI Taxonomy" id="13658"/>
    <lineage>
        <taxon>Eukaryota</taxon>
        <taxon>Metazoa</taxon>
        <taxon>Ecdysozoa</taxon>
        <taxon>Nematoda</taxon>
        <taxon>Enoplea</taxon>
        <taxon>Dorylaimia</taxon>
        <taxon>Mermithida</taxon>
        <taxon>Mermithoidea</taxon>
        <taxon>Mermithidae</taxon>
        <taxon>Romanomermis</taxon>
    </lineage>
</organism>
<evidence type="ECO:0000313" key="1">
    <source>
        <dbReference type="Proteomes" id="UP000887565"/>
    </source>
</evidence>
<proteinExistence type="predicted"/>
<keyword evidence="1" id="KW-1185">Reference proteome</keyword>
<evidence type="ECO:0000313" key="2">
    <source>
        <dbReference type="WBParaSite" id="nRc.2.0.1.t24756-RA"/>
    </source>
</evidence>